<name>A0A1B7M149_9MICC</name>
<dbReference type="RefSeq" id="WP_052504743.1">
    <property type="nucleotide sequence ID" value="NZ_LXEY01000014.1"/>
</dbReference>
<gene>
    <name evidence="2" type="ORF">A6F49_07475</name>
</gene>
<dbReference type="OrthoDB" id="9799053at2"/>
<dbReference type="SUPFAM" id="SSF51182">
    <property type="entry name" value="RmlC-like cupins"/>
    <property type="match status" value="1"/>
</dbReference>
<feature type="domain" description="(S)-ureidoglycine aminohydrolase cupin" evidence="1">
    <location>
        <begin position="56"/>
        <end position="104"/>
    </location>
</feature>
<dbReference type="AlphaFoldDB" id="A0A1B7M149"/>
<proteinExistence type="predicted"/>
<sequence>MTYDIGRLAEAEFQPFPHPADPSKSAGEFAWIRQGKAQFWRGTQDTMPQVAPYPFARAEIIHVIEGAVDIEMPDGEVIHLGVGDVGAFDQNIDTTWTFTFPFTKLSVFPEDDA</sequence>
<dbReference type="InterPro" id="IPR014710">
    <property type="entry name" value="RmlC-like_jellyroll"/>
</dbReference>
<dbReference type="STRING" id="1837282.A6F49_07475"/>
<evidence type="ECO:0000259" key="1">
    <source>
        <dbReference type="Pfam" id="PF05899"/>
    </source>
</evidence>
<reference evidence="2 3" key="1">
    <citation type="submission" date="2016-04" db="EMBL/GenBank/DDBJ databases">
        <title>First whole genome shotgun sequence of the bacterium Enteractinococcus sp. strain UASWS1574.</title>
        <authorList>
            <person name="Crovadore J."/>
            <person name="Chablais R."/>
            <person name="Lefort F."/>
        </authorList>
    </citation>
    <scope>NUCLEOTIDE SEQUENCE [LARGE SCALE GENOMIC DNA]</scope>
    <source>
        <strain evidence="2 3">UASWS1574</strain>
    </source>
</reference>
<dbReference type="InterPro" id="IPR011051">
    <property type="entry name" value="RmlC_Cupin_sf"/>
</dbReference>
<organism evidence="2 3">
    <name type="scientific">Enteractinococcus helveticum</name>
    <dbReference type="NCBI Taxonomy" id="1837282"/>
    <lineage>
        <taxon>Bacteria</taxon>
        <taxon>Bacillati</taxon>
        <taxon>Actinomycetota</taxon>
        <taxon>Actinomycetes</taxon>
        <taxon>Micrococcales</taxon>
        <taxon>Micrococcaceae</taxon>
    </lineage>
</organism>
<dbReference type="Gene3D" id="2.60.120.10">
    <property type="entry name" value="Jelly Rolls"/>
    <property type="match status" value="1"/>
</dbReference>
<comment type="caution">
    <text evidence="2">The sequence shown here is derived from an EMBL/GenBank/DDBJ whole genome shotgun (WGS) entry which is preliminary data.</text>
</comment>
<dbReference type="Proteomes" id="UP000078292">
    <property type="component" value="Unassembled WGS sequence"/>
</dbReference>
<dbReference type="EMBL" id="LXEY01000014">
    <property type="protein sequence ID" value="OAV62125.1"/>
    <property type="molecule type" value="Genomic_DNA"/>
</dbReference>
<protein>
    <recommendedName>
        <fullName evidence="1">(S)-ureidoglycine aminohydrolase cupin domain-containing protein</fullName>
    </recommendedName>
</protein>
<keyword evidence="3" id="KW-1185">Reference proteome</keyword>
<dbReference type="Pfam" id="PF05899">
    <property type="entry name" value="Cupin_3"/>
    <property type="match status" value="1"/>
</dbReference>
<dbReference type="InterPro" id="IPR008579">
    <property type="entry name" value="UGlyAH_Cupin_dom"/>
</dbReference>
<accession>A0A1B7M149</accession>
<evidence type="ECO:0000313" key="3">
    <source>
        <dbReference type="Proteomes" id="UP000078292"/>
    </source>
</evidence>
<evidence type="ECO:0000313" key="2">
    <source>
        <dbReference type="EMBL" id="OAV62125.1"/>
    </source>
</evidence>